<dbReference type="WBParaSite" id="maker-uti_cns_0004208-snap-gene-0.7-mRNA-1">
    <property type="protein sequence ID" value="maker-uti_cns_0004208-snap-gene-0.7-mRNA-1"/>
    <property type="gene ID" value="maker-uti_cns_0004208-snap-gene-0.7"/>
</dbReference>
<evidence type="ECO:0000313" key="2">
    <source>
        <dbReference type="Proteomes" id="UP000095280"/>
    </source>
</evidence>
<evidence type="ECO:0000256" key="1">
    <source>
        <dbReference type="SAM" id="SignalP"/>
    </source>
</evidence>
<protein>
    <submittedName>
        <fullName evidence="3">C-type lectin domain-containing protein</fullName>
    </submittedName>
</protein>
<feature type="signal peptide" evidence="1">
    <location>
        <begin position="1"/>
        <end position="22"/>
    </location>
</feature>
<dbReference type="Gene3D" id="3.10.100.10">
    <property type="entry name" value="Mannose-Binding Protein A, subunit A"/>
    <property type="match status" value="1"/>
</dbReference>
<reference evidence="3" key="1">
    <citation type="submission" date="2016-11" db="UniProtKB">
        <authorList>
            <consortium name="WormBaseParasite"/>
        </authorList>
    </citation>
    <scope>IDENTIFICATION</scope>
</reference>
<proteinExistence type="predicted"/>
<accession>A0A1I8H311</accession>
<dbReference type="AlphaFoldDB" id="A0A1I8H311"/>
<dbReference type="Proteomes" id="UP000095280">
    <property type="component" value="Unplaced"/>
</dbReference>
<name>A0A1I8H311_9PLAT</name>
<sequence>MSNYNKLAIGLAVLALSLIAAADWADQPDSDKPASDKPAYLKNYHPVFGRDCIESKYVFRFVFIKSRKRCAAVCSLFKTCQAFTTMGGHCRLFLFDKCSKNVRKCSCNRVAKLYVRRQPGLRPGTLCPADFHHDRCGVKYKFVRPSSGRWDSALASCNAERGLTIMAEPIDRAKWFRRRRNRNLVFFLGGRQDPGSKEPAGGWFWHNCRIPIDPNLWQKGQPDNGGKIENYACRWSGFPLLNDCPMSVKTFENGAFCECLSPFDIEK</sequence>
<dbReference type="InterPro" id="IPR016187">
    <property type="entry name" value="CTDL_fold"/>
</dbReference>
<feature type="chain" id="PRO_5009319918" evidence="1">
    <location>
        <begin position="23"/>
        <end position="267"/>
    </location>
</feature>
<keyword evidence="1" id="KW-0732">Signal</keyword>
<organism evidence="2 3">
    <name type="scientific">Macrostomum lignano</name>
    <dbReference type="NCBI Taxonomy" id="282301"/>
    <lineage>
        <taxon>Eukaryota</taxon>
        <taxon>Metazoa</taxon>
        <taxon>Spiralia</taxon>
        <taxon>Lophotrochozoa</taxon>
        <taxon>Platyhelminthes</taxon>
        <taxon>Rhabditophora</taxon>
        <taxon>Macrostomorpha</taxon>
        <taxon>Macrostomida</taxon>
        <taxon>Macrostomidae</taxon>
        <taxon>Macrostomum</taxon>
    </lineage>
</organism>
<dbReference type="InterPro" id="IPR016186">
    <property type="entry name" value="C-type_lectin-like/link_sf"/>
</dbReference>
<evidence type="ECO:0000313" key="3">
    <source>
        <dbReference type="WBParaSite" id="maker-uti_cns_0004208-snap-gene-0.7-mRNA-1"/>
    </source>
</evidence>
<dbReference type="SUPFAM" id="SSF56436">
    <property type="entry name" value="C-type lectin-like"/>
    <property type="match status" value="1"/>
</dbReference>
<keyword evidence="2" id="KW-1185">Reference proteome</keyword>